<evidence type="ECO:0000256" key="1">
    <source>
        <dbReference type="ARBA" id="ARBA00022490"/>
    </source>
</evidence>
<feature type="coiled-coil region" evidence="3">
    <location>
        <begin position="1003"/>
        <end position="1030"/>
    </location>
</feature>
<dbReference type="Proteomes" id="UP000692954">
    <property type="component" value="Unassembled WGS sequence"/>
</dbReference>
<proteinExistence type="predicted"/>
<dbReference type="PANTHER" id="PTHR15431">
    <property type="entry name" value="FGFR1 ONCOGENE PARTNER/LISH DOMAIN-CONTAINING PROTEIN"/>
    <property type="match status" value="1"/>
</dbReference>
<dbReference type="EMBL" id="CAJJDN010000186">
    <property type="protein sequence ID" value="CAD8128343.1"/>
    <property type="molecule type" value="Genomic_DNA"/>
</dbReference>
<keyword evidence="5" id="KW-1185">Reference proteome</keyword>
<keyword evidence="2" id="KW-0206">Cytoskeleton</keyword>
<gene>
    <name evidence="4" type="ORF">PSON_ATCC_30995.1.T1860030</name>
</gene>
<sequence>MLNLINQDALNAYRVEGLRKRISIHVQKDKRLDFRKIKGQLLMLKKNVWDRKLGFKGFKGTFKIEHLIMIERKLRILFPLRELRIVDTQMDKEHLIILRQWLSWLQPKKLTLQFQQNEIDNEDFEEFIYYFFEREIDLKRLYIISNPGIYKEQLLKQLKVYLKEKNEYYEYQLLLNKDSKSIAIIKLEKQWSNQEKNSIIHQARDKIDQTCFYYFDLQNCFTEKNYQGFEHLIQLTYDLDNLEQICGLNASDNYLGTINSFQQTCQHLSTAKGLLELKFRNQKLLEYSTSVTSLVGDRYDKLKVNVFDISIIQQYIREVDIIKEKILEILSNEIFLHCKEVIIDGILKFNSSIFKLNVFAEAVKTRTDYLKEQSIKNKKLIKHNLKQLDLSSVESFTRDDVVEKFLESVIFTEHTNIKQLCIQDCEKSRLESWIKTFRAFKERIKNEQLKNPLLQNYKLPLKTMIMPKQTYRMEPYNIKRFFYEFFFTKKGDILEIENFEMISCFRQNGREEGIIETCDEIYKKIESEDESMRNVKFQGTNCKVDLKIFKCLILADNFKLEEFIVEKESMSNTFSEYKDATIAYLNKQPSSFIHSLNSLQFIDIKDLSFELFQFLEIFVYHEIRLKKLVLQKVQFEQKDEYKQTFEQILDGKDREQFKFSIKELKLEEMDEDFAQINFTKYFIFSKYQRIEKLSLGNFKFDMLNEQITQILQEQQIINQNQQQNNEKDILNQHPLQQSINDDKQQNLPHKNLKYLYLKDITITSQKPWSIILQEIIFNTQIKIEEFVLEKINLDENFIKALNEATKSLIDQKIKENLEQVQVTQKLVLQYEFQQNEKQQEQILKGKFDLKKLTFIGCKTEKDILIPFLILCTINEMTFKSCKGLNKSIQDTQELFKKNPNYLQFNLVSIETFVFEKINLEEYKFQWFLDEIVFNKERQQVKHLSLNNRNLTDNLLNVLSNQIKRIKSIATSFRRYYNLRSISLKDNQNISEAARIDFFNKLMEQKAQIKLEQINNDNQNLKNNLSVIIQSDHEKNEDELNSKNALNHQKEDKPLEDQDIQQKENKIEKMIISNAEYVYKNELQVKEKIINNFELFRPAFPKNLLHVALNFDFNCLQDKKDKLYYHIIVGLIINAESQVESIKFEKIDLSMFMSNVQKAQQFRQILENNCYKNDVREFKSKIKKINFNFKSITPTTENDIKLFVKTFICSTHVQLNYLELSGFIMNKHGIISQILNQLPNRYDYVLETLKLELEETLTGDETFSFFEKVILGSVLPIKVLKLGYGLFFSPAFFSELLFNQQSIPLEHYIIYIQDREDQIQIHSQILEQLIQFNCKLKILEIRDVCKTKYLNIVLEKLIENKIQNQNLISYLEELYLFGQIKVDAKFLNFIFSILKNLKQLKLSFLDLKNKEEIENFFRDFQFEFQLRQDSMLEVKNIEGDGKQSFMNNFLFNDKIGFHSISYSISLQDDKFLTDLSISNQINKIKLLKIDMGFQYNSRTLLNEKCLTLLSEKFIYNEESNCEELLLFKLQLKIPGVKAITQPAQQFRENVETQNRQRTCQLKLKVIVFYYSLYLQDEGQELLLKDLFFF</sequence>
<protein>
    <submittedName>
        <fullName evidence="4">Uncharacterized protein</fullName>
    </submittedName>
</protein>
<organism evidence="4 5">
    <name type="scientific">Paramecium sonneborni</name>
    <dbReference type="NCBI Taxonomy" id="65129"/>
    <lineage>
        <taxon>Eukaryota</taxon>
        <taxon>Sar</taxon>
        <taxon>Alveolata</taxon>
        <taxon>Ciliophora</taxon>
        <taxon>Intramacronucleata</taxon>
        <taxon>Oligohymenophorea</taxon>
        <taxon>Peniculida</taxon>
        <taxon>Parameciidae</taxon>
        <taxon>Paramecium</taxon>
    </lineage>
</organism>
<comment type="caution">
    <text evidence="4">The sequence shown here is derived from an EMBL/GenBank/DDBJ whole genome shotgun (WGS) entry which is preliminary data.</text>
</comment>
<dbReference type="PANTHER" id="PTHR15431:SF4">
    <property type="entry name" value="PROTEIN TONNEAU 1B"/>
    <property type="match status" value="1"/>
</dbReference>
<evidence type="ECO:0000313" key="5">
    <source>
        <dbReference type="Proteomes" id="UP000692954"/>
    </source>
</evidence>
<evidence type="ECO:0000256" key="3">
    <source>
        <dbReference type="SAM" id="Coils"/>
    </source>
</evidence>
<keyword evidence="3" id="KW-0175">Coiled coil</keyword>
<name>A0A8S1RLX8_9CILI</name>
<accession>A0A8S1RLX8</accession>
<reference evidence="4" key="1">
    <citation type="submission" date="2021-01" db="EMBL/GenBank/DDBJ databases">
        <authorList>
            <consortium name="Genoscope - CEA"/>
            <person name="William W."/>
        </authorList>
    </citation>
    <scope>NUCLEOTIDE SEQUENCE</scope>
</reference>
<evidence type="ECO:0000256" key="2">
    <source>
        <dbReference type="ARBA" id="ARBA00023212"/>
    </source>
</evidence>
<keyword evidence="1" id="KW-0963">Cytoplasm</keyword>
<evidence type="ECO:0000313" key="4">
    <source>
        <dbReference type="EMBL" id="CAD8128343.1"/>
    </source>
</evidence>